<gene>
    <name evidence="2" type="ORF">CISG_04515</name>
</gene>
<dbReference type="AlphaFoldDB" id="A0A0J8QPJ4"/>
<dbReference type="Proteomes" id="UP000054559">
    <property type="component" value="Unassembled WGS sequence"/>
</dbReference>
<feature type="compositionally biased region" description="Polar residues" evidence="1">
    <location>
        <begin position="1"/>
        <end position="10"/>
    </location>
</feature>
<evidence type="ECO:0000313" key="3">
    <source>
        <dbReference type="Proteomes" id="UP000054559"/>
    </source>
</evidence>
<sequence length="130" mass="13921">MPDSTRNSSRVCDLGQKSRSAMPPAGAADIGAGSWRPARRPAALPASSGRDHVIAQGGVRRRELIASWAKQGERSVCGCMRVDVSNLGLTGQSTSAGWSEALYNTTQHIIANIVWITLHCIDIADYNMVN</sequence>
<evidence type="ECO:0000256" key="1">
    <source>
        <dbReference type="SAM" id="MobiDB-lite"/>
    </source>
</evidence>
<dbReference type="EMBL" id="DS268135">
    <property type="protein sequence ID" value="KMU74444.1"/>
    <property type="molecule type" value="Genomic_DNA"/>
</dbReference>
<evidence type="ECO:0000313" key="2">
    <source>
        <dbReference type="EMBL" id="KMU74444.1"/>
    </source>
</evidence>
<name>A0A0J8QPJ4_COCIT</name>
<accession>A0A0J8QPJ4</accession>
<organism evidence="2 3">
    <name type="scientific">Coccidioides immitis RMSCC 3703</name>
    <dbReference type="NCBI Taxonomy" id="454286"/>
    <lineage>
        <taxon>Eukaryota</taxon>
        <taxon>Fungi</taxon>
        <taxon>Dikarya</taxon>
        <taxon>Ascomycota</taxon>
        <taxon>Pezizomycotina</taxon>
        <taxon>Eurotiomycetes</taxon>
        <taxon>Eurotiomycetidae</taxon>
        <taxon>Onygenales</taxon>
        <taxon>Onygenaceae</taxon>
        <taxon>Coccidioides</taxon>
    </lineage>
</organism>
<protein>
    <submittedName>
        <fullName evidence="2">Uncharacterized protein</fullName>
    </submittedName>
</protein>
<reference evidence="3" key="1">
    <citation type="journal article" date="2010" name="Genome Res.">
        <title>Population genomic sequencing of Coccidioides fungi reveals recent hybridization and transposon control.</title>
        <authorList>
            <person name="Neafsey D.E."/>
            <person name="Barker B.M."/>
            <person name="Sharpton T.J."/>
            <person name="Stajich J.E."/>
            <person name="Park D.J."/>
            <person name="Whiston E."/>
            <person name="Hung C.-Y."/>
            <person name="McMahan C."/>
            <person name="White J."/>
            <person name="Sykes S."/>
            <person name="Heiman D."/>
            <person name="Young S."/>
            <person name="Zeng Q."/>
            <person name="Abouelleil A."/>
            <person name="Aftuck L."/>
            <person name="Bessette D."/>
            <person name="Brown A."/>
            <person name="FitzGerald M."/>
            <person name="Lui A."/>
            <person name="Macdonald J.P."/>
            <person name="Priest M."/>
            <person name="Orbach M.J."/>
            <person name="Galgiani J.N."/>
            <person name="Kirkland T.N."/>
            <person name="Cole G.T."/>
            <person name="Birren B.W."/>
            <person name="Henn M.R."/>
            <person name="Taylor J.W."/>
            <person name="Rounsley S.D."/>
        </authorList>
    </citation>
    <scope>NUCLEOTIDE SEQUENCE [LARGE SCALE GENOMIC DNA]</scope>
    <source>
        <strain evidence="3">RMSCC 3703</strain>
    </source>
</reference>
<feature type="region of interest" description="Disordered" evidence="1">
    <location>
        <begin position="1"/>
        <end position="49"/>
    </location>
</feature>
<proteinExistence type="predicted"/>